<dbReference type="EMBL" id="CP049056">
    <property type="protein sequence ID" value="QIE55641.1"/>
    <property type="molecule type" value="Genomic_DNA"/>
</dbReference>
<feature type="compositionally biased region" description="Basic and acidic residues" evidence="2">
    <location>
        <begin position="674"/>
        <end position="687"/>
    </location>
</feature>
<dbReference type="NCBIfam" id="TIGR02302">
    <property type="entry name" value="aProt_lowcomp"/>
    <property type="match status" value="1"/>
</dbReference>
<keyword evidence="3" id="KW-0812">Transmembrane</keyword>
<feature type="coiled-coil region" evidence="1">
    <location>
        <begin position="513"/>
        <end position="623"/>
    </location>
</feature>
<proteinExistence type="predicted"/>
<evidence type="ECO:0000313" key="4">
    <source>
        <dbReference type="EMBL" id="QIE55641.1"/>
    </source>
</evidence>
<evidence type="ECO:0000256" key="3">
    <source>
        <dbReference type="SAM" id="Phobius"/>
    </source>
</evidence>
<feature type="compositionally biased region" description="Basic and acidic residues" evidence="2">
    <location>
        <begin position="751"/>
        <end position="810"/>
    </location>
</feature>
<feature type="compositionally biased region" description="Basic and acidic residues" evidence="2">
    <location>
        <begin position="728"/>
        <end position="741"/>
    </location>
</feature>
<name>A0A7L5BW31_9RHOB</name>
<dbReference type="RefSeq" id="WP_165097835.1">
    <property type="nucleotide sequence ID" value="NZ_CP049056.1"/>
</dbReference>
<sequence>MVGTSRYSTATEMLLAQASVEREARRARRALWIERALRALWPVWALVALFLGLALLGVPAALPSAWHAALLAAFGAATLFFLARGLWSLRRPSPGEALARLDEGARGRPAQTYSDALVAGSGDKGTEAIWRAHQRLLAGRAAALRARAPDFRVSERDPYALRHGGLIALAAGLIAFFGTEGAVGARLADQLNPGALNAGPAAPAPTLEAWATPPAYTGVTAIYLTRLIGDSPVKLPAGTEISLRVFDTGQPPVLEATTGDGETFADKGAGVYDAVFRMKDDGVIRVMEGEREMGAWSVQAIPDAPPIIAFKGAPKAGERGALELAYSARDDYGVQAAEATITLDEAAAREGIAARSGGATVYDPITLDLPLPLTGANREVEETLIEDLAAHPWAGSPVVYTIIARDAAGQEGVAEMRALLPARRFHHPMAKALIEQRRALALSTATAPRVYDVLEAVMMYPEEVFDDDTAFLVARVAVRRLEIALEDGRLEEETKSIVDLLWKAAVRLEDGDLSSAAERLARAQEKLKDAIENGASEEELARLMEELRQAMRDYMAEMMKEALRDQANGQPQQPPQGDQQTMTMNDIEKMLQELEEAIRNGQQELARQMMQALQQMMQNLQMAQPGQGQPGQGEQMMNELGDMIGEQQGLADRSFDQMREGEGQRPGEGQGEGDGQHRNQGHGEGRGEGLGGQGEGGGDSAGQIARDQEALRQLLDQLRSGLPGAVGEETRRALEEADRAMGDAVDALEGGDERQAVDDQVRALDQLREGRREMGRDLAEAEGRGDGDQAGRDGRGRDSNREDPLGRPRATDGPLDGDSVRVPGATLGKRARELQEEIRRRAGERSRPPEELDYLDRLLERF</sequence>
<feature type="transmembrane region" description="Helical" evidence="3">
    <location>
        <begin position="64"/>
        <end position="83"/>
    </location>
</feature>
<evidence type="ECO:0000256" key="1">
    <source>
        <dbReference type="SAM" id="Coils"/>
    </source>
</evidence>
<protein>
    <submittedName>
        <fullName evidence="4">TIGR02302 family protein</fullName>
    </submittedName>
</protein>
<evidence type="ECO:0000313" key="5">
    <source>
        <dbReference type="Proteomes" id="UP000503336"/>
    </source>
</evidence>
<evidence type="ECO:0000256" key="2">
    <source>
        <dbReference type="SAM" id="MobiDB-lite"/>
    </source>
</evidence>
<organism evidence="4 5">
    <name type="scientific">Pikeienuella piscinae</name>
    <dbReference type="NCBI Taxonomy" id="2748098"/>
    <lineage>
        <taxon>Bacteria</taxon>
        <taxon>Pseudomonadati</taxon>
        <taxon>Pseudomonadota</taxon>
        <taxon>Alphaproteobacteria</taxon>
        <taxon>Rhodobacterales</taxon>
        <taxon>Paracoccaceae</taxon>
        <taxon>Pikeienuella</taxon>
    </lineage>
</organism>
<feature type="compositionally biased region" description="Gly residues" evidence="2">
    <location>
        <begin position="688"/>
        <end position="700"/>
    </location>
</feature>
<keyword evidence="3" id="KW-0472">Membrane</keyword>
<reference evidence="4 5" key="1">
    <citation type="submission" date="2020-02" db="EMBL/GenBank/DDBJ databases">
        <title>complete genome sequence of Rhodobacteraceae bacterium.</title>
        <authorList>
            <person name="Park J."/>
            <person name="Kim Y.-S."/>
            <person name="Kim K.-H."/>
        </authorList>
    </citation>
    <scope>NUCLEOTIDE SEQUENCE [LARGE SCALE GENOMIC DNA]</scope>
    <source>
        <strain evidence="4 5">RR4-56</strain>
    </source>
</reference>
<keyword evidence="3" id="KW-1133">Transmembrane helix</keyword>
<dbReference type="Proteomes" id="UP000503336">
    <property type="component" value="Chromosome"/>
</dbReference>
<feature type="region of interest" description="Disordered" evidence="2">
    <location>
        <begin position="658"/>
        <end position="702"/>
    </location>
</feature>
<dbReference type="InterPro" id="IPR012683">
    <property type="entry name" value="CHP02302_TM"/>
</dbReference>
<feature type="compositionally biased region" description="Basic and acidic residues" evidence="2">
    <location>
        <begin position="830"/>
        <end position="862"/>
    </location>
</feature>
<keyword evidence="1" id="KW-0175">Coiled coil</keyword>
<feature type="transmembrane region" description="Helical" evidence="3">
    <location>
        <begin position="36"/>
        <end position="58"/>
    </location>
</feature>
<dbReference type="AlphaFoldDB" id="A0A7L5BW31"/>
<dbReference type="Pfam" id="PF13779">
    <property type="entry name" value="DUF4175"/>
    <property type="match status" value="1"/>
</dbReference>
<dbReference type="KEGG" id="hdh:G5B40_09365"/>
<feature type="transmembrane region" description="Helical" evidence="3">
    <location>
        <begin position="159"/>
        <end position="178"/>
    </location>
</feature>
<feature type="region of interest" description="Disordered" evidence="2">
    <location>
        <begin position="722"/>
        <end position="862"/>
    </location>
</feature>
<accession>A0A7L5BW31</accession>
<keyword evidence="5" id="KW-1185">Reference proteome</keyword>
<gene>
    <name evidence="4" type="ORF">G5B40_09365</name>
</gene>